<sequence length="117" mass="13607">MAGLDFSGIQQFDPHSEPSLLASQWKEWLQRFKRCIVAFDIKDKARKRALLLYLAGPKVETIFATLSDTGEENDFDKAIENLTEYFAPKKNILYERHIFRQVSQRSDETQLTNSVHD</sequence>
<proteinExistence type="predicted"/>
<evidence type="ECO:0000313" key="2">
    <source>
        <dbReference type="Proteomes" id="UP001152795"/>
    </source>
</evidence>
<dbReference type="Proteomes" id="UP001152795">
    <property type="component" value="Unassembled WGS sequence"/>
</dbReference>
<organism evidence="1 2">
    <name type="scientific">Paramuricea clavata</name>
    <name type="common">Red gorgonian</name>
    <name type="synonym">Violescent sea-whip</name>
    <dbReference type="NCBI Taxonomy" id="317549"/>
    <lineage>
        <taxon>Eukaryota</taxon>
        <taxon>Metazoa</taxon>
        <taxon>Cnidaria</taxon>
        <taxon>Anthozoa</taxon>
        <taxon>Octocorallia</taxon>
        <taxon>Malacalcyonacea</taxon>
        <taxon>Plexauridae</taxon>
        <taxon>Paramuricea</taxon>
    </lineage>
</organism>
<reference evidence="1" key="1">
    <citation type="submission" date="2020-04" db="EMBL/GenBank/DDBJ databases">
        <authorList>
            <person name="Alioto T."/>
            <person name="Alioto T."/>
            <person name="Gomez Garrido J."/>
        </authorList>
    </citation>
    <scope>NUCLEOTIDE SEQUENCE</scope>
    <source>
        <strain evidence="1">A484AB</strain>
    </source>
</reference>
<comment type="caution">
    <text evidence="1">The sequence shown here is derived from an EMBL/GenBank/DDBJ whole genome shotgun (WGS) entry which is preliminary data.</text>
</comment>
<gene>
    <name evidence="1" type="ORF">PACLA_8A045111</name>
</gene>
<dbReference type="PANTHER" id="PTHR33198">
    <property type="entry name" value="ANK_REP_REGION DOMAIN-CONTAINING PROTEIN-RELATED"/>
    <property type="match status" value="1"/>
</dbReference>
<dbReference type="EMBL" id="CACRXK020021041">
    <property type="protein sequence ID" value="CAB4035422.1"/>
    <property type="molecule type" value="Genomic_DNA"/>
</dbReference>
<name>A0A6S7LD01_PARCT</name>
<accession>A0A6S7LD01</accession>
<keyword evidence="2" id="KW-1185">Reference proteome</keyword>
<evidence type="ECO:0000313" key="1">
    <source>
        <dbReference type="EMBL" id="CAB4035422.1"/>
    </source>
</evidence>
<dbReference type="AlphaFoldDB" id="A0A6S7LD01"/>
<dbReference type="OrthoDB" id="8039770at2759"/>
<protein>
    <submittedName>
        <fullName evidence="1">Uncharacterized protein</fullName>
    </submittedName>
</protein>